<name>A0ABR9DF30_9GAMM</name>
<accession>A0ABR9DF30</accession>
<proteinExistence type="predicted"/>
<dbReference type="InterPro" id="IPR019106">
    <property type="entry name" value="T4SS_TrbC"/>
</dbReference>
<dbReference type="Pfam" id="PF09673">
    <property type="entry name" value="TrbC_Ftype"/>
    <property type="match status" value="1"/>
</dbReference>
<comment type="caution">
    <text evidence="1">The sequence shown here is derived from an EMBL/GenBank/DDBJ whole genome shotgun (WGS) entry which is preliminary data.</text>
</comment>
<evidence type="ECO:0000313" key="1">
    <source>
        <dbReference type="EMBL" id="MBD9361570.1"/>
    </source>
</evidence>
<keyword evidence="2" id="KW-1185">Reference proteome</keyword>
<evidence type="ECO:0000313" key="2">
    <source>
        <dbReference type="Proteomes" id="UP000641152"/>
    </source>
</evidence>
<reference evidence="1 2" key="1">
    <citation type="submission" date="2020-09" db="EMBL/GenBank/DDBJ databases">
        <title>Methylomonas albis sp. nov. and Methylomonas fluvii sp. nov.: Two cold-adapted methanotrophs from the River Elbe and an amended description of Methylovulum psychrotolerans strain Eb1.</title>
        <authorList>
            <person name="Bussmann I.K."/>
            <person name="Klings K.-W."/>
            <person name="Warnstedt J."/>
            <person name="Hoppert M."/>
            <person name="Saborowski A."/>
            <person name="Horn F."/>
            <person name="Liebner S."/>
        </authorList>
    </citation>
    <scope>NUCLEOTIDE SEQUENCE [LARGE SCALE GENOMIC DNA]</scope>
    <source>
        <strain evidence="1 2">EbB</strain>
    </source>
</reference>
<dbReference type="Proteomes" id="UP000641152">
    <property type="component" value="Unassembled WGS sequence"/>
</dbReference>
<organism evidence="1 2">
    <name type="scientific">Methylomonas fluvii</name>
    <dbReference type="NCBI Taxonomy" id="1854564"/>
    <lineage>
        <taxon>Bacteria</taxon>
        <taxon>Pseudomonadati</taxon>
        <taxon>Pseudomonadota</taxon>
        <taxon>Gammaproteobacteria</taxon>
        <taxon>Methylococcales</taxon>
        <taxon>Methylococcaceae</taxon>
        <taxon>Methylomonas</taxon>
    </lineage>
</organism>
<gene>
    <name evidence="1" type="ORF">EBB_13750</name>
</gene>
<dbReference type="EMBL" id="JACXST010000002">
    <property type="protein sequence ID" value="MBD9361570.1"/>
    <property type="molecule type" value="Genomic_DNA"/>
</dbReference>
<dbReference type="RefSeq" id="WP_192394375.1">
    <property type="nucleotide sequence ID" value="NZ_CAJHIU010000002.1"/>
</dbReference>
<sequence>MRCFDRLQRPWRQSAVCFLCWFSVHTVQAEEAWLDRSQAILQALEGQPRPEWLNGQTDQQDMKHQARQVLEASQAIQAEALSTGSENVHPTNPSNKPVTLLFVSFSLGDTALKGIFEEAAGRDDVLLVFRGPKPGQKLPALMADLKRLLKGIDPLPNIIIDPTRFQRWSVTSVPDIIVEQDGKSRLHVHGVSSLSWLDEQLKAGKQGDLGTLGDIGEIAEIDLLEELKRRMAAIDWKQKQRQAIARFWEQQKFEDLPIAQEDHDRSVDLTITAPRDLAAPNGQLIIRAGQTVNPLDKMPFGLCLMVFDATVPAQVELIQHQSCQDKKAHMMYLATSLSRQDGWDNLQRLETALQAPVYLLTPDVRSRFQLQQVPAIVEQVGNRLIVHERKLPVSSGERS</sequence>
<protein>
    <submittedName>
        <fullName evidence="1">Conjugal transfer protein</fullName>
    </submittedName>
</protein>